<protein>
    <submittedName>
        <fullName evidence="6">Gastric triacylglycerol lipase</fullName>
    </submittedName>
</protein>
<dbReference type="EMBL" id="JAIFTH010000166">
    <property type="protein sequence ID" value="KAG9510356.1"/>
    <property type="molecule type" value="Genomic_DNA"/>
</dbReference>
<keyword evidence="3" id="KW-0732">Signal</keyword>
<evidence type="ECO:0000313" key="7">
    <source>
        <dbReference type="Proteomes" id="UP000825002"/>
    </source>
</evidence>
<dbReference type="Pfam" id="PF04083">
    <property type="entry name" value="Abhydro_lipase"/>
    <property type="match status" value="1"/>
</dbReference>
<keyword evidence="2" id="KW-0443">Lipid metabolism</keyword>
<reference evidence="6 7" key="1">
    <citation type="submission" date="2020-10" db="EMBL/GenBank/DDBJ databases">
        <authorList>
            <person name="Klimov P.B."/>
            <person name="Dyachkov S.M."/>
            <person name="Chetverikov P.E."/>
        </authorList>
    </citation>
    <scope>NUCLEOTIDE SEQUENCE [LARGE SCALE GENOMIC DNA]</scope>
    <source>
        <strain evidence="6">BMOC 18-1129-001#AD2665</strain>
        <tissue evidence="6">Entire mites</tissue>
    </source>
</reference>
<gene>
    <name evidence="6" type="primary">LIPF</name>
    <name evidence="6" type="ORF">GZH46_01106</name>
</gene>
<accession>A0ABQ7SAC1</accession>
<evidence type="ECO:0000256" key="2">
    <source>
        <dbReference type="ARBA" id="ARBA00023098"/>
    </source>
</evidence>
<evidence type="ECO:0000259" key="5">
    <source>
        <dbReference type="Pfam" id="PF04083"/>
    </source>
</evidence>
<dbReference type="PANTHER" id="PTHR11005">
    <property type="entry name" value="LYSOSOMAL ACID LIPASE-RELATED"/>
    <property type="match status" value="1"/>
</dbReference>
<feature type="domain" description="AB hydrolase-1" evidence="4">
    <location>
        <begin position="171"/>
        <end position="256"/>
    </location>
</feature>
<evidence type="ECO:0000259" key="4">
    <source>
        <dbReference type="Pfam" id="PF00561"/>
    </source>
</evidence>
<evidence type="ECO:0000256" key="3">
    <source>
        <dbReference type="SAM" id="SignalP"/>
    </source>
</evidence>
<dbReference type="InterPro" id="IPR006693">
    <property type="entry name" value="AB_hydrolase_lipase"/>
</dbReference>
<dbReference type="InterPro" id="IPR029058">
    <property type="entry name" value="AB_hydrolase_fold"/>
</dbReference>
<keyword evidence="1" id="KW-0442">Lipid degradation</keyword>
<dbReference type="InterPro" id="IPR000073">
    <property type="entry name" value="AB_hydrolase_1"/>
</dbReference>
<evidence type="ECO:0000313" key="6">
    <source>
        <dbReference type="EMBL" id="KAG9510356.1"/>
    </source>
</evidence>
<sequence>MGMMLRTMASIGLIGLCLLSMPEWSETLGLPKRMTDFADDAMTLFEEITGGTLEDVAPHVYTSDPDTHRNVSEIIRSRGYLAEEHDVVTQDGYILTVQRIVNPLVKPEYRNKLKPVIMQHGLFSSAADWVINSVQVKPEPYPKNSSDSSRDSYIDDTFDGVGDSQEHPNSLGFYLANRGYDVWLANSRGNIYGQRHVHMSSWNPKFWSFSFDEQIEFDLPGVIEYVQKVTGKHKVGYVGHSQGTVMGFGLLSSKPEYADVIEPFVALAPVAYVHHTISPVKYFAVYTPVFSHIDMWFGTSNVAVKYLAPLVCSEKNIKKKICANLLFLTTGFDEDELDEDRVAAYLNHTPSGTSVKNVAHYGQEIISRRFAHFDHGILGNIMKYGTHSPPDYDLSKIRSKSIALFIAENDWLAAPKDVARMRAELTVEPYYVFNVTTVKPKWNHIDFVYGKNAGTIINPEIYKIMEAFKND</sequence>
<dbReference type="Proteomes" id="UP000825002">
    <property type="component" value="Unassembled WGS sequence"/>
</dbReference>
<evidence type="ECO:0000256" key="1">
    <source>
        <dbReference type="ARBA" id="ARBA00022963"/>
    </source>
</evidence>
<feature type="chain" id="PRO_5046932627" evidence="3">
    <location>
        <begin position="28"/>
        <end position="471"/>
    </location>
</feature>
<proteinExistence type="predicted"/>
<feature type="signal peptide" evidence="3">
    <location>
        <begin position="1"/>
        <end position="27"/>
    </location>
</feature>
<dbReference type="Pfam" id="PF00561">
    <property type="entry name" value="Abhydrolase_1"/>
    <property type="match status" value="1"/>
</dbReference>
<feature type="domain" description="Partial AB-hydrolase lipase" evidence="5">
    <location>
        <begin position="71"/>
        <end position="132"/>
    </location>
</feature>
<name>A0ABQ7SAC1_9ACAR</name>
<organism evidence="6 7">
    <name type="scientific">Fragariocoptes setiger</name>
    <dbReference type="NCBI Taxonomy" id="1670756"/>
    <lineage>
        <taxon>Eukaryota</taxon>
        <taxon>Metazoa</taxon>
        <taxon>Ecdysozoa</taxon>
        <taxon>Arthropoda</taxon>
        <taxon>Chelicerata</taxon>
        <taxon>Arachnida</taxon>
        <taxon>Acari</taxon>
        <taxon>Acariformes</taxon>
        <taxon>Trombidiformes</taxon>
        <taxon>Prostigmata</taxon>
        <taxon>Eupodina</taxon>
        <taxon>Eriophyoidea</taxon>
        <taxon>Phytoptidae</taxon>
        <taxon>Fragariocoptes</taxon>
    </lineage>
</organism>
<keyword evidence="7" id="KW-1185">Reference proteome</keyword>
<dbReference type="Gene3D" id="3.40.50.1820">
    <property type="entry name" value="alpha/beta hydrolase"/>
    <property type="match status" value="1"/>
</dbReference>
<dbReference type="SUPFAM" id="SSF53474">
    <property type="entry name" value="alpha/beta-Hydrolases"/>
    <property type="match status" value="1"/>
</dbReference>
<comment type="caution">
    <text evidence="6">The sequence shown here is derived from an EMBL/GenBank/DDBJ whole genome shotgun (WGS) entry which is preliminary data.</text>
</comment>